<reference evidence="1 2" key="1">
    <citation type="submission" date="2022-03" db="EMBL/GenBank/DDBJ databases">
        <title>Novel taxa within the pig intestine.</title>
        <authorList>
            <person name="Wylensek D."/>
            <person name="Bishof K."/>
            <person name="Afrizal A."/>
            <person name="Clavel T."/>
        </authorList>
    </citation>
    <scope>NUCLEOTIDE SEQUENCE [LARGE SCALE GENOMIC DNA]</scope>
    <source>
        <strain evidence="1 2">CLA-KB-P133</strain>
    </source>
</reference>
<gene>
    <name evidence="1" type="ORF">MOZ60_00140</name>
</gene>
<evidence type="ECO:0000313" key="2">
    <source>
        <dbReference type="Proteomes" id="UP001286174"/>
    </source>
</evidence>
<dbReference type="Pfam" id="PF07009">
    <property type="entry name" value="NusG_II"/>
    <property type="match status" value="1"/>
</dbReference>
<protein>
    <submittedName>
        <fullName evidence="1">NusG domain II-containing protein</fullName>
    </submittedName>
</protein>
<accession>A0AB35U629</accession>
<dbReference type="CDD" id="cd09910">
    <property type="entry name" value="NGN-insert_like"/>
    <property type="match status" value="1"/>
</dbReference>
<proteinExistence type="predicted"/>
<dbReference type="EMBL" id="JALBUR010000001">
    <property type="protein sequence ID" value="MDX8418499.1"/>
    <property type="molecule type" value="Genomic_DNA"/>
</dbReference>
<organism evidence="1 2">
    <name type="scientific">Grylomicrobium aquisgranensis</name>
    <dbReference type="NCBI Taxonomy" id="2926318"/>
    <lineage>
        <taxon>Bacteria</taxon>
        <taxon>Bacillati</taxon>
        <taxon>Bacillota</taxon>
        <taxon>Erysipelotrichia</taxon>
        <taxon>Erysipelotrichales</taxon>
        <taxon>Erysipelotrichaceae</taxon>
        <taxon>Grylomicrobium</taxon>
    </lineage>
</organism>
<dbReference type="Proteomes" id="UP001286174">
    <property type="component" value="Unassembled WGS sequence"/>
</dbReference>
<dbReference type="RefSeq" id="WP_108776067.1">
    <property type="nucleotide sequence ID" value="NZ_JALBUR010000001.1"/>
</dbReference>
<keyword evidence="2" id="KW-1185">Reference proteome</keyword>
<dbReference type="InterPro" id="IPR038690">
    <property type="entry name" value="NusG_2_sf"/>
</dbReference>
<dbReference type="Gene3D" id="2.60.320.10">
    <property type="entry name" value="N-utilization substance G protein NusG, insert domain"/>
    <property type="match status" value="1"/>
</dbReference>
<sequence>MKKKEIKILIVLVVAAVAALGIIKLIQKKNAGSGVTVAIYYRDQIVKEFDPAKDAVYTVKGDYGTLDVEVKDDKWHVTNEECPNHICHQMGWVGPGEYLPITCLPNNIVVVQEGSSSK</sequence>
<comment type="caution">
    <text evidence="1">The sequence shown here is derived from an EMBL/GenBank/DDBJ whole genome shotgun (WGS) entry which is preliminary data.</text>
</comment>
<evidence type="ECO:0000313" key="1">
    <source>
        <dbReference type="EMBL" id="MDX8418499.1"/>
    </source>
</evidence>
<name>A0AB35U629_9FIRM</name>
<dbReference type="AlphaFoldDB" id="A0AB35U629"/>